<feature type="transmembrane region" description="Helical" evidence="1">
    <location>
        <begin position="12"/>
        <end position="31"/>
    </location>
</feature>
<evidence type="ECO:0000256" key="1">
    <source>
        <dbReference type="SAM" id="Phobius"/>
    </source>
</evidence>
<comment type="caution">
    <text evidence="2">The sequence shown here is derived from an EMBL/GenBank/DDBJ whole genome shotgun (WGS) entry which is preliminary data.</text>
</comment>
<protein>
    <recommendedName>
        <fullName evidence="4">Phage protein</fullName>
    </recommendedName>
</protein>
<evidence type="ECO:0000313" key="3">
    <source>
        <dbReference type="Proteomes" id="UP000263014"/>
    </source>
</evidence>
<dbReference type="EMBL" id="QSON01000003">
    <property type="protein sequence ID" value="RGJ05793.1"/>
    <property type="molecule type" value="Genomic_DNA"/>
</dbReference>
<keyword evidence="1" id="KW-0812">Transmembrane</keyword>
<accession>A0A374PA22</accession>
<dbReference type="RefSeq" id="WP_118033057.1">
    <property type="nucleotide sequence ID" value="NZ_QSON01000003.1"/>
</dbReference>
<evidence type="ECO:0000313" key="2">
    <source>
        <dbReference type="EMBL" id="RGJ05793.1"/>
    </source>
</evidence>
<keyword evidence="1" id="KW-1133">Transmembrane helix</keyword>
<dbReference type="Proteomes" id="UP000263014">
    <property type="component" value="Unassembled WGS sequence"/>
</dbReference>
<evidence type="ECO:0008006" key="4">
    <source>
        <dbReference type="Google" id="ProtNLM"/>
    </source>
</evidence>
<gene>
    <name evidence="2" type="ORF">DXD79_07120</name>
</gene>
<dbReference type="AlphaFoldDB" id="A0A374PA22"/>
<proteinExistence type="predicted"/>
<sequence length="113" mass="13412">MSEIIQYIGTHWVEWFFVAVSTFFGFGYRQLAKRQEEESKKNKALHDGMQALLRDRIIQAYNHYQDKGFCPIYGKENVKRMYDAYHELGGNDVATELKDKLMKMPEEPVEREE</sequence>
<name>A0A374PA22_9FIRM</name>
<keyword evidence="1" id="KW-0472">Membrane</keyword>
<reference evidence="2 3" key="1">
    <citation type="submission" date="2018-08" db="EMBL/GenBank/DDBJ databases">
        <title>A genome reference for cultivated species of the human gut microbiota.</title>
        <authorList>
            <person name="Zou Y."/>
            <person name="Xue W."/>
            <person name="Luo G."/>
        </authorList>
    </citation>
    <scope>NUCLEOTIDE SEQUENCE [LARGE SCALE GENOMIC DNA]</scope>
    <source>
        <strain evidence="2 3">TM09-12</strain>
    </source>
</reference>
<organism evidence="2 3">
    <name type="scientific">Hungatella hathewayi</name>
    <dbReference type="NCBI Taxonomy" id="154046"/>
    <lineage>
        <taxon>Bacteria</taxon>
        <taxon>Bacillati</taxon>
        <taxon>Bacillota</taxon>
        <taxon>Clostridia</taxon>
        <taxon>Lachnospirales</taxon>
        <taxon>Lachnospiraceae</taxon>
        <taxon>Hungatella</taxon>
    </lineage>
</organism>